<dbReference type="Pfam" id="PF04064">
    <property type="entry name" value="DUF384"/>
    <property type="match status" value="1"/>
</dbReference>
<reference evidence="2 3" key="2">
    <citation type="submission" date="2018-10" db="EMBL/GenBank/DDBJ databases">
        <authorList>
            <consortium name="Pathogen Informatics"/>
        </authorList>
    </citation>
    <scope>NUCLEOTIDE SEQUENCE [LARGE SCALE GENOMIC DNA]</scope>
</reference>
<dbReference type="OrthoDB" id="338814at2759"/>
<evidence type="ECO:0000313" key="2">
    <source>
        <dbReference type="EMBL" id="VDD96980.1"/>
    </source>
</evidence>
<dbReference type="WBParaSite" id="EVEC_0001254801-mRNA-1">
    <property type="protein sequence ID" value="EVEC_0001254801-mRNA-1"/>
    <property type="gene ID" value="EVEC_0001254801"/>
</dbReference>
<reference evidence="4" key="1">
    <citation type="submission" date="2017-02" db="UniProtKB">
        <authorList>
            <consortium name="WormBaseParasite"/>
        </authorList>
    </citation>
    <scope>IDENTIFICATION</scope>
</reference>
<evidence type="ECO:0000313" key="3">
    <source>
        <dbReference type="Proteomes" id="UP000274131"/>
    </source>
</evidence>
<dbReference type="AlphaFoldDB" id="A0A0N4VNI5"/>
<dbReference type="EMBL" id="UXUI01012600">
    <property type="protein sequence ID" value="VDD96980.1"/>
    <property type="molecule type" value="Genomic_DNA"/>
</dbReference>
<evidence type="ECO:0000313" key="4">
    <source>
        <dbReference type="WBParaSite" id="EVEC_0001254801-mRNA-1"/>
    </source>
</evidence>
<dbReference type="PANTHER" id="PTHR13387:SF9">
    <property type="entry name" value="PROTEIN HGH1 HOMOLOG"/>
    <property type="match status" value="1"/>
</dbReference>
<dbReference type="InterPro" id="IPR039717">
    <property type="entry name" value="Hgh1"/>
</dbReference>
<gene>
    <name evidence="2" type="ORF">EVEC_LOCUS11731</name>
</gene>
<accession>A0A0N4VNI5</accession>
<organism evidence="4">
    <name type="scientific">Enterobius vermicularis</name>
    <name type="common">Human pinworm</name>
    <dbReference type="NCBI Taxonomy" id="51028"/>
    <lineage>
        <taxon>Eukaryota</taxon>
        <taxon>Metazoa</taxon>
        <taxon>Ecdysozoa</taxon>
        <taxon>Nematoda</taxon>
        <taxon>Chromadorea</taxon>
        <taxon>Rhabditida</taxon>
        <taxon>Spirurina</taxon>
        <taxon>Oxyuridomorpha</taxon>
        <taxon>Oxyuroidea</taxon>
        <taxon>Oxyuridae</taxon>
        <taxon>Enterobius</taxon>
    </lineage>
</organism>
<keyword evidence="3" id="KW-1185">Reference proteome</keyword>
<name>A0A0N4VNI5_ENTVE</name>
<dbReference type="STRING" id="51028.A0A0N4VNI5"/>
<sequence>MITEGETNHEKLLDKNDEFISALVAPLADVDDQLDDDEIQKLPYQLQYYDGNRCQDHLIVKKLIEALYQLCATKHGRTVLRAKGIYAILRELDKATNTGISSTTSAIKSSANDATGVAVSNAKEAKSCYMIVDSAQTSTLHSLIGILIRYETEMDVDPNL</sequence>
<dbReference type="Proteomes" id="UP000274131">
    <property type="component" value="Unassembled WGS sequence"/>
</dbReference>
<dbReference type="InterPro" id="IPR007206">
    <property type="entry name" value="Protein_HGH1_C"/>
</dbReference>
<dbReference type="PANTHER" id="PTHR13387">
    <property type="entry name" value="PROTEIN HGH1 HOMOLOG"/>
    <property type="match status" value="1"/>
</dbReference>
<proteinExistence type="predicted"/>
<feature type="domain" description="Protein HGH1 C-terminal" evidence="1">
    <location>
        <begin position="66"/>
        <end position="96"/>
    </location>
</feature>
<evidence type="ECO:0000259" key="1">
    <source>
        <dbReference type="Pfam" id="PF04064"/>
    </source>
</evidence>
<protein>
    <submittedName>
        <fullName evidence="4">DUF384 domain-containing protein</fullName>
    </submittedName>
</protein>